<evidence type="ECO:0000313" key="4">
    <source>
        <dbReference type="Proteomes" id="UP000178885"/>
    </source>
</evidence>
<dbReference type="Proteomes" id="UP000178885">
    <property type="component" value="Unassembled WGS sequence"/>
</dbReference>
<reference evidence="3 4" key="1">
    <citation type="journal article" date="2016" name="Nat. Commun.">
        <title>Thousands of microbial genomes shed light on interconnected biogeochemical processes in an aquifer system.</title>
        <authorList>
            <person name="Anantharaman K."/>
            <person name="Brown C.T."/>
            <person name="Hug L.A."/>
            <person name="Sharon I."/>
            <person name="Castelle C.J."/>
            <person name="Probst A.J."/>
            <person name="Thomas B.C."/>
            <person name="Singh A."/>
            <person name="Wilkins M.J."/>
            <person name="Karaoz U."/>
            <person name="Brodie E.L."/>
            <person name="Williams K.H."/>
            <person name="Hubbard S.S."/>
            <person name="Banfield J.F."/>
        </authorList>
    </citation>
    <scope>NUCLEOTIDE SEQUENCE [LARGE SCALE GENOMIC DNA]</scope>
</reference>
<gene>
    <name evidence="3" type="ORF">A2151_00970</name>
</gene>
<feature type="transmembrane region" description="Helical" evidence="2">
    <location>
        <begin position="146"/>
        <end position="179"/>
    </location>
</feature>
<feature type="transmembrane region" description="Helical" evidence="2">
    <location>
        <begin position="24"/>
        <end position="43"/>
    </location>
</feature>
<evidence type="ECO:0000256" key="2">
    <source>
        <dbReference type="SAM" id="Phobius"/>
    </source>
</evidence>
<protein>
    <submittedName>
        <fullName evidence="3">Uncharacterized protein</fullName>
    </submittedName>
</protein>
<dbReference type="AlphaFoldDB" id="A0A1F6TR05"/>
<proteinExistence type="predicted"/>
<feature type="region of interest" description="Disordered" evidence="1">
    <location>
        <begin position="193"/>
        <end position="212"/>
    </location>
</feature>
<keyword evidence="2" id="KW-0812">Transmembrane</keyword>
<keyword evidence="2" id="KW-1133">Transmembrane helix</keyword>
<comment type="caution">
    <text evidence="3">The sequence shown here is derived from an EMBL/GenBank/DDBJ whole genome shotgun (WGS) entry which is preliminary data.</text>
</comment>
<accession>A0A1F6TR05</accession>
<dbReference type="EMBL" id="MFSU01000051">
    <property type="protein sequence ID" value="OGI47588.1"/>
    <property type="molecule type" value="Genomic_DNA"/>
</dbReference>
<keyword evidence="2" id="KW-0472">Membrane</keyword>
<organism evidence="3 4">
    <name type="scientific">Candidatus Muproteobacteria bacterium RBG_16_65_34</name>
    <dbReference type="NCBI Taxonomy" id="1817760"/>
    <lineage>
        <taxon>Bacteria</taxon>
        <taxon>Pseudomonadati</taxon>
        <taxon>Pseudomonadota</taxon>
        <taxon>Candidatus Muproteobacteria</taxon>
    </lineage>
</organism>
<evidence type="ECO:0000256" key="1">
    <source>
        <dbReference type="SAM" id="MobiDB-lite"/>
    </source>
</evidence>
<feature type="transmembrane region" description="Helical" evidence="2">
    <location>
        <begin position="116"/>
        <end position="140"/>
    </location>
</feature>
<evidence type="ECO:0000313" key="3">
    <source>
        <dbReference type="EMBL" id="OGI47588.1"/>
    </source>
</evidence>
<name>A0A1F6TR05_9PROT</name>
<feature type="transmembrane region" description="Helical" evidence="2">
    <location>
        <begin position="50"/>
        <end position="74"/>
    </location>
</feature>
<sequence>MGTLEQNPGRIVIEAGIEVLRRPAYILLAAAIAVVVLAAALWLPNYRLLGAVFTTPGVALGAKLQLLAILLGGLVSNFGVVAAVSTATTPVLFGVDVAMIVYFAKRRRARLARGEIAAGFGGAASGALAAGCAACGSFLLLPVLSFIGAAGALALLPLGGAELGLLSIGLLLLSIYLIARKIAVPPLCELPPDGPVQRADRESHTTPGRNPP</sequence>
<feature type="transmembrane region" description="Helical" evidence="2">
    <location>
        <begin position="80"/>
        <end position="104"/>
    </location>
</feature>